<dbReference type="Proteomes" id="UP000585638">
    <property type="component" value="Unassembled WGS sequence"/>
</dbReference>
<evidence type="ECO:0000313" key="3">
    <source>
        <dbReference type="Proteomes" id="UP000585638"/>
    </source>
</evidence>
<comment type="caution">
    <text evidence="2">The sequence shown here is derived from an EMBL/GenBank/DDBJ whole genome shotgun (WGS) entry which is preliminary data.</text>
</comment>
<sequence length="1618" mass="175760">MTTPQRSFAGRFTRRGRLRNRWAEALAEPDRIRRLQLLLDLQRDFVAHSRSLATLWPPYVASVLATGGATSDELSDLEARGAVVADRSRGRLGLADAWSALISTRDARGEHDIANLRIAALYWWASLPAPARASVARQLARRGAATRNFWSVYVEHLAGARPADEPEMVAILAAAMTIGFDDHPDRIAVAGELADGLRDRGVAVPGIDLARGFAALFFVDDPDVAVAPLESAWQQDKSETALVGLVSAWLRAGAHDRIATVVAERAVPRVVGELAELSAVLRWLDDAEVAGLCPSTASRLAALNLRLQAGDWLDYAIGRAHLLEGDAPGAARILVPLADRHPNRSDWNYHAAWALLLLGDRDGVAARFDGAHSSERWPVGLLLMEADPGTAEAVQSKITADSPDPITASLVQARATLIRTGTALPVPDQQNRGSIAARLERVRGGVAAGIAAANPDDTAKWVDDRWFTRLPLADQLLWSGLAWSKNGLIEHAADGLGYARAALVLSVLTRDPSRLDRLRQRTDPTMELLRAWADPGTAPARLTALGDRAHYARGQLLLAGKDFAAAAEEFRAAATQDDDAPRDAALLWWTTAVAAGTEPAGPHPASHPDQFGRPTWLTWAAALVMTNDPTDGVPAAKHLVGVLTQAQTPPAAGIRAAAAVIANAALETTDTDRAASLTALLDELALATGNPDALRMRELAAARTARGGHTDIAVTGVPTALVIAERALAAGDTAHALRALRSVPEDDTVESRLCRQAADALAGTPAQPPEPWSPVMRLLVAAAQADEAPALAVKTLMPLLREQDLTGIVNLRNALPHLQAGVSSRRVPDYLSRLVRQVADDMDDPRATARHLAGIGDHEAADPFWRKAIDLPDDPATRGEYVAVLCHRAVLAKRQGDDMRAADHLLLAARVAASTTPRFTVIDEAEIAHLVEDTLHAPQESKRSRGAIHHALSVAQKRGDETRVLLCMERLRAYLRAGAPAESPLVMWAERLVFGWCVDRLIGDLFPADETREAAGRFSVFERAVDTDGILLFALLDQDRDGALEAWQKFLPVRGASVPLRHAVAVLFRERALADPNAVKPLVAATMLWARLLSSPKFWAGQREDVRADQDRLRTEVMRELLSEHATRGQRALTAKAANVAAPHLRCLIDCADATAVDETLDKLHLNVPAPGDPKRFADIAAVAREVLDGWIGDLLDAARKVVEDPAAIAKLKGLNGNYEGGIETLGPFLRLGVPVRPVLQTALRWYNQWCMALYGDGDLDRLAEVCQAAAKVARQLEPLCDQKKVLDPGNQTLSQHLMLRGFATRDPAKAIPLFSQALIWNPSNNNAAELLEDAKAARVNQRFEEAVDAIEAGKLDAALKVLKAIDPGGPGDDVRRGLLARVYFQRSARAVEKKDLKTARADLRRALDLSPDATWRDVIEGKLAVVELEMALRDNQWAAARNLVRKRTAAADKDHTLEMAMVLNSRAVDLANEAQQVPVKFETALREVMAAVERAVRNQNGLYSLDPDFTDITNLLLRTKRPTFGTTCAVCKGDKDLGRQVVVQLVTLQVRDRREYRVRVADFWNDHTAWLCDSCKQAWTGRKDLLARSRELLQEAVRLAPGNTTIRRNLGQVEDGL</sequence>
<keyword evidence="3" id="KW-1185">Reference proteome</keyword>
<name>A0A7W9NL46_9PSEU</name>
<dbReference type="Gene3D" id="1.25.40.10">
    <property type="entry name" value="Tetratricopeptide repeat domain"/>
    <property type="match status" value="1"/>
</dbReference>
<dbReference type="EMBL" id="JACHIR010000001">
    <property type="protein sequence ID" value="MBB5896660.1"/>
    <property type="molecule type" value="Genomic_DNA"/>
</dbReference>
<evidence type="ECO:0000313" key="2">
    <source>
        <dbReference type="EMBL" id="MBB5896660.1"/>
    </source>
</evidence>
<dbReference type="InterPro" id="IPR019734">
    <property type="entry name" value="TPR_rpt"/>
</dbReference>
<protein>
    <submittedName>
        <fullName evidence="2">Tetratricopeptide (TPR) repeat protein</fullName>
    </submittedName>
</protein>
<feature type="repeat" description="TPR" evidence="1">
    <location>
        <begin position="1381"/>
        <end position="1414"/>
    </location>
</feature>
<gene>
    <name evidence="2" type="ORF">BJ998_007856</name>
</gene>
<dbReference type="RefSeq" id="WP_184868271.1">
    <property type="nucleotide sequence ID" value="NZ_BAAAWY010000068.1"/>
</dbReference>
<evidence type="ECO:0000256" key="1">
    <source>
        <dbReference type="PROSITE-ProRule" id="PRU00339"/>
    </source>
</evidence>
<organism evidence="2 3">
    <name type="scientific">Kutzneria kofuensis</name>
    <dbReference type="NCBI Taxonomy" id="103725"/>
    <lineage>
        <taxon>Bacteria</taxon>
        <taxon>Bacillati</taxon>
        <taxon>Actinomycetota</taxon>
        <taxon>Actinomycetes</taxon>
        <taxon>Pseudonocardiales</taxon>
        <taxon>Pseudonocardiaceae</taxon>
        <taxon>Kutzneria</taxon>
    </lineage>
</organism>
<dbReference type="InterPro" id="IPR011990">
    <property type="entry name" value="TPR-like_helical_dom_sf"/>
</dbReference>
<proteinExistence type="predicted"/>
<dbReference type="PROSITE" id="PS50005">
    <property type="entry name" value="TPR"/>
    <property type="match status" value="1"/>
</dbReference>
<reference evidence="2 3" key="1">
    <citation type="submission" date="2020-08" db="EMBL/GenBank/DDBJ databases">
        <title>Sequencing the genomes of 1000 actinobacteria strains.</title>
        <authorList>
            <person name="Klenk H.-P."/>
        </authorList>
    </citation>
    <scope>NUCLEOTIDE SEQUENCE [LARGE SCALE GENOMIC DNA]</scope>
    <source>
        <strain evidence="2 3">DSM 43851</strain>
    </source>
</reference>
<accession>A0A7W9NL46</accession>
<keyword evidence="1" id="KW-0802">TPR repeat</keyword>
<dbReference type="SUPFAM" id="SSF48452">
    <property type="entry name" value="TPR-like"/>
    <property type="match status" value="1"/>
</dbReference>